<evidence type="ECO:0000313" key="3">
    <source>
        <dbReference type="EMBL" id="MFD1948776.1"/>
    </source>
</evidence>
<organism evidence="3 4">
    <name type="scientific">Nocardioides aestuarii</name>
    <dbReference type="NCBI Taxonomy" id="252231"/>
    <lineage>
        <taxon>Bacteria</taxon>
        <taxon>Bacillati</taxon>
        <taxon>Actinomycetota</taxon>
        <taxon>Actinomycetes</taxon>
        <taxon>Propionibacteriales</taxon>
        <taxon>Nocardioidaceae</taxon>
        <taxon>Nocardioides</taxon>
    </lineage>
</organism>
<feature type="chain" id="PRO_5046636856" evidence="2">
    <location>
        <begin position="32"/>
        <end position="980"/>
    </location>
</feature>
<name>A0ABW4TUR2_9ACTN</name>
<reference evidence="4" key="1">
    <citation type="journal article" date="2019" name="Int. J. Syst. Evol. Microbiol.">
        <title>The Global Catalogue of Microorganisms (GCM) 10K type strain sequencing project: providing services to taxonomists for standard genome sequencing and annotation.</title>
        <authorList>
            <consortium name="The Broad Institute Genomics Platform"/>
            <consortium name="The Broad Institute Genome Sequencing Center for Infectious Disease"/>
            <person name="Wu L."/>
            <person name="Ma J."/>
        </authorList>
    </citation>
    <scope>NUCLEOTIDE SEQUENCE [LARGE SCALE GENOMIC DNA]</scope>
    <source>
        <strain evidence="4">CGMCC 1.12477</strain>
    </source>
</reference>
<dbReference type="EMBL" id="JBHUGD010000004">
    <property type="protein sequence ID" value="MFD1948776.1"/>
    <property type="molecule type" value="Genomic_DNA"/>
</dbReference>
<evidence type="ECO:0000256" key="2">
    <source>
        <dbReference type="SAM" id="SignalP"/>
    </source>
</evidence>
<feature type="signal peptide" evidence="2">
    <location>
        <begin position="1"/>
        <end position="31"/>
    </location>
</feature>
<keyword evidence="1" id="KW-1133">Transmembrane helix</keyword>
<keyword evidence="2" id="KW-0732">Signal</keyword>
<keyword evidence="1" id="KW-0472">Membrane</keyword>
<dbReference type="Proteomes" id="UP001597351">
    <property type="component" value="Unassembled WGS sequence"/>
</dbReference>
<protein>
    <submittedName>
        <fullName evidence="3">Uncharacterized protein</fullName>
    </submittedName>
</protein>
<evidence type="ECO:0000313" key="4">
    <source>
        <dbReference type="Proteomes" id="UP001597351"/>
    </source>
</evidence>
<evidence type="ECO:0000256" key="1">
    <source>
        <dbReference type="SAM" id="Phobius"/>
    </source>
</evidence>
<proteinExistence type="predicted"/>
<accession>A0ABW4TUR2</accession>
<dbReference type="RefSeq" id="WP_343921680.1">
    <property type="nucleotide sequence ID" value="NZ_BAAAJT010000003.1"/>
</dbReference>
<gene>
    <name evidence="3" type="ORF">ACFSDE_18385</name>
</gene>
<keyword evidence="4" id="KW-1185">Reference proteome</keyword>
<feature type="transmembrane region" description="Helical" evidence="1">
    <location>
        <begin position="955"/>
        <end position="972"/>
    </location>
</feature>
<sequence>MHVTLARFRTMLMALLVVMTGMVVLAGPASAHQGTISVSSKTCVTGSSVQVTYKVTWANVPANAQDTHIYSKTGTTTFNSAWDDSKAAAAGWATTDRGAVGSASGERSWTVTLNKSQFGGTGSANGPWEYAYFPWTNGTTSSMYHDTRVEGMDWNACVSIPEDFYICHATGNATSPEGVTNWVTNWPSDSGQVSGHVGAGHQNGLDIIPPVPGLLPNGQNWTAYGQNVHSLGCQVPVSVNVTFTDQSCQGTTYVPPAMNAPTVEGTTKQVTGSVAPGQSVTVTYSAKNGYGIIGQSSFSHTFLALPSSAAYCDRPTDQVVHDSKEGCSLVQYGDFQPGIIRRTGVREYVWNANQNQWVLEAESGISWNAWTQATGDVYSNQQYFSTCAPAQPEPVKVDDTKDGCDLSQYGEFDAGVIRRSGVREYVWNLQARAWELEPASGIAWGPWTQTAGDVYTDTEYFEECAPGQPEPKPVTDTEQGCDLSAYGDFEAGVIGRTGEQEYVWNATSRAWELEPAAAIAWNPWTQAAGDAWDDSEYFAECAPDQPQPEPVSDAKDGCDLSYYGDFDAGVIRRTGLQDYVWDAASRDWVLEDTSLISWNAWTQSADDVYTDAEYFTECAPEQPKDKSTHQDKDGCDLSYYGDFQPGAIERDGVQAYLWNAATRQWELGQVAWGPWTQASSYSDEEYQQLCAPGQPDAEPLSDSAEGCDLSQYGDFEAGVIGRTGEQPYVWDLVDRQWELGDEIWGDWSQTSSYTDEEFYELCAPGQPDAEPLSDSAEGCDLSQYGDFEAGVIGRTGEQPYVWDLVDRQWELGDEIWGDWSQTSSYTDEEFYELCATGQPEPIVREVAGVQASCRIGGVTTWVDTYTTPYVWNSETRAWELGEETGPVRSDEQFTQYTDAQLARLCTEVKGEQEEPMQNEQPGIEVKGEQAAVPTEVAAGESGLAGPLGVVHRNPLWLLAIGGGLGLIGFAGSRRRKVADR</sequence>
<keyword evidence="1" id="KW-0812">Transmembrane</keyword>
<comment type="caution">
    <text evidence="3">The sequence shown here is derived from an EMBL/GenBank/DDBJ whole genome shotgun (WGS) entry which is preliminary data.</text>
</comment>